<name>A0A1F7UT64_9BACT</name>
<dbReference type="InterPro" id="IPR026350">
    <property type="entry name" value="GxxExxY"/>
</dbReference>
<sequence>MIIERRIYRDNLDYPESELTEMLIGLAFQMYNRLGYGYQEKYYHRAYSELLNGAGLSYRREQMAIIQFGQKKIGRYFIDFLVKNSVVVEFKVANDFYLQHAKQVLGYLKAIGCKVGLLVLITKSGIKVKRIVNTKSAQSAK</sequence>
<dbReference type="AlphaFoldDB" id="A0A1F7UT64"/>
<dbReference type="Pfam" id="PF13366">
    <property type="entry name" value="PDDEXK_3"/>
    <property type="match status" value="1"/>
</dbReference>
<comment type="caution">
    <text evidence="1">The sequence shown here is derived from an EMBL/GenBank/DDBJ whole genome shotgun (WGS) entry which is preliminary data.</text>
</comment>
<evidence type="ECO:0000313" key="2">
    <source>
        <dbReference type="Proteomes" id="UP000176897"/>
    </source>
</evidence>
<evidence type="ECO:0008006" key="3">
    <source>
        <dbReference type="Google" id="ProtNLM"/>
    </source>
</evidence>
<dbReference type="NCBIfam" id="TIGR04256">
    <property type="entry name" value="GxxExxY"/>
    <property type="match status" value="1"/>
</dbReference>
<gene>
    <name evidence="1" type="ORF">A3B21_03820</name>
</gene>
<protein>
    <recommendedName>
        <fullName evidence="3">GxxExxY protein</fullName>
    </recommendedName>
</protein>
<accession>A0A1F7UT64</accession>
<reference evidence="1 2" key="1">
    <citation type="journal article" date="2016" name="Nat. Commun.">
        <title>Thousands of microbial genomes shed light on interconnected biogeochemical processes in an aquifer system.</title>
        <authorList>
            <person name="Anantharaman K."/>
            <person name="Brown C.T."/>
            <person name="Hug L.A."/>
            <person name="Sharon I."/>
            <person name="Castelle C.J."/>
            <person name="Probst A.J."/>
            <person name="Thomas B.C."/>
            <person name="Singh A."/>
            <person name="Wilkins M.J."/>
            <person name="Karaoz U."/>
            <person name="Brodie E.L."/>
            <person name="Williams K.H."/>
            <person name="Hubbard S.S."/>
            <person name="Banfield J.F."/>
        </authorList>
    </citation>
    <scope>NUCLEOTIDE SEQUENCE [LARGE SCALE GENOMIC DNA]</scope>
</reference>
<dbReference type="Proteomes" id="UP000176897">
    <property type="component" value="Unassembled WGS sequence"/>
</dbReference>
<evidence type="ECO:0000313" key="1">
    <source>
        <dbReference type="EMBL" id="OGL80867.1"/>
    </source>
</evidence>
<dbReference type="STRING" id="1802401.A3B21_03820"/>
<dbReference type="EMBL" id="MGEJ01000013">
    <property type="protein sequence ID" value="OGL80867.1"/>
    <property type="molecule type" value="Genomic_DNA"/>
</dbReference>
<organism evidence="1 2">
    <name type="scientific">Candidatus Uhrbacteria bacterium RIFCSPLOWO2_01_FULL_47_24</name>
    <dbReference type="NCBI Taxonomy" id="1802401"/>
    <lineage>
        <taxon>Bacteria</taxon>
        <taxon>Candidatus Uhriibacteriota</taxon>
    </lineage>
</organism>
<proteinExistence type="predicted"/>